<evidence type="ECO:0000256" key="1">
    <source>
        <dbReference type="ARBA" id="ARBA00022723"/>
    </source>
</evidence>
<dbReference type="InterPro" id="IPR001138">
    <property type="entry name" value="Zn2Cys6_DnaBD"/>
</dbReference>
<dbReference type="InterPro" id="IPR051430">
    <property type="entry name" value="Fungal_TF_Env_Response"/>
</dbReference>
<dbReference type="PANTHER" id="PTHR31944">
    <property type="entry name" value="HEME-RESPONSIVE ZINC FINGER TRANSCRIPTION FACTOR HAP1"/>
    <property type="match status" value="1"/>
</dbReference>
<feature type="region of interest" description="Disordered" evidence="7">
    <location>
        <begin position="195"/>
        <end position="231"/>
    </location>
</feature>
<dbReference type="GO" id="GO:0001228">
    <property type="term" value="F:DNA-binding transcription activator activity, RNA polymerase II-specific"/>
    <property type="evidence" value="ECO:0007669"/>
    <property type="project" value="TreeGrafter"/>
</dbReference>
<evidence type="ECO:0000256" key="2">
    <source>
        <dbReference type="ARBA" id="ARBA00022833"/>
    </source>
</evidence>
<dbReference type="Proteomes" id="UP001296104">
    <property type="component" value="Unassembled WGS sequence"/>
</dbReference>
<dbReference type="GO" id="GO:0005634">
    <property type="term" value="C:nucleus"/>
    <property type="evidence" value="ECO:0007669"/>
    <property type="project" value="TreeGrafter"/>
</dbReference>
<feature type="domain" description="Zn(2)-C6 fungal-type" evidence="8">
    <location>
        <begin position="119"/>
        <end position="150"/>
    </location>
</feature>
<evidence type="ECO:0000256" key="6">
    <source>
        <dbReference type="ARBA" id="ARBA00023242"/>
    </source>
</evidence>
<feature type="region of interest" description="Disordered" evidence="7">
    <location>
        <begin position="897"/>
        <end position="917"/>
    </location>
</feature>
<comment type="caution">
    <text evidence="9">The sequence shown here is derived from an EMBL/GenBank/DDBJ whole genome shotgun (WGS) entry which is preliminary data.</text>
</comment>
<keyword evidence="3" id="KW-0805">Transcription regulation</keyword>
<dbReference type="CDD" id="cd12148">
    <property type="entry name" value="fungal_TF_MHR"/>
    <property type="match status" value="1"/>
</dbReference>
<feature type="compositionally biased region" description="Polar residues" evidence="7">
    <location>
        <begin position="285"/>
        <end position="295"/>
    </location>
</feature>
<dbReference type="InterPro" id="IPR036864">
    <property type="entry name" value="Zn2-C6_fun-type_DNA-bd_sf"/>
</dbReference>
<evidence type="ECO:0000256" key="5">
    <source>
        <dbReference type="ARBA" id="ARBA00023163"/>
    </source>
</evidence>
<dbReference type="AlphaFoldDB" id="A0AAI8YYT3"/>
<dbReference type="Pfam" id="PF00172">
    <property type="entry name" value="Zn_clus"/>
    <property type="match status" value="1"/>
</dbReference>
<keyword evidence="10" id="KW-1185">Reference proteome</keyword>
<evidence type="ECO:0000259" key="8">
    <source>
        <dbReference type="PROSITE" id="PS50048"/>
    </source>
</evidence>
<feature type="compositionally biased region" description="Basic and acidic residues" evidence="7">
    <location>
        <begin position="900"/>
        <end position="917"/>
    </location>
</feature>
<evidence type="ECO:0000313" key="10">
    <source>
        <dbReference type="Proteomes" id="UP001296104"/>
    </source>
</evidence>
<feature type="compositionally biased region" description="Low complexity" evidence="7">
    <location>
        <begin position="21"/>
        <end position="30"/>
    </location>
</feature>
<dbReference type="GO" id="GO:0000978">
    <property type="term" value="F:RNA polymerase II cis-regulatory region sequence-specific DNA binding"/>
    <property type="evidence" value="ECO:0007669"/>
    <property type="project" value="TreeGrafter"/>
</dbReference>
<keyword evidence="5" id="KW-0804">Transcription</keyword>
<dbReference type="SMART" id="SM00066">
    <property type="entry name" value="GAL4"/>
    <property type="match status" value="1"/>
</dbReference>
<gene>
    <name evidence="9" type="ORF">LECACI_7A004455</name>
</gene>
<proteinExistence type="predicted"/>
<name>A0AAI8YYT3_9PEZI</name>
<evidence type="ECO:0000256" key="3">
    <source>
        <dbReference type="ARBA" id="ARBA00023015"/>
    </source>
</evidence>
<dbReference type="Pfam" id="PF04082">
    <property type="entry name" value="Fungal_trans"/>
    <property type="match status" value="1"/>
</dbReference>
<organism evidence="9 10">
    <name type="scientific">Lecanosticta acicola</name>
    <dbReference type="NCBI Taxonomy" id="111012"/>
    <lineage>
        <taxon>Eukaryota</taxon>
        <taxon>Fungi</taxon>
        <taxon>Dikarya</taxon>
        <taxon>Ascomycota</taxon>
        <taxon>Pezizomycotina</taxon>
        <taxon>Dothideomycetes</taxon>
        <taxon>Dothideomycetidae</taxon>
        <taxon>Mycosphaerellales</taxon>
        <taxon>Mycosphaerellaceae</taxon>
        <taxon>Lecanosticta</taxon>
    </lineage>
</organism>
<feature type="region of interest" description="Disordered" evidence="7">
    <location>
        <begin position="280"/>
        <end position="326"/>
    </location>
</feature>
<dbReference type="PROSITE" id="PS50048">
    <property type="entry name" value="ZN2_CY6_FUNGAL_2"/>
    <property type="match status" value="1"/>
</dbReference>
<accession>A0AAI8YYT3</accession>
<dbReference type="PANTHER" id="PTHR31944:SF131">
    <property type="entry name" value="HEME-RESPONSIVE ZINC FINGER TRANSCRIPTION FACTOR HAP1"/>
    <property type="match status" value="1"/>
</dbReference>
<sequence>MGLEDRFSISDARTPVTDNAGTGNNTNTGNVAHLPSASNGDVVNASDADLNVSESLSNSNSIYRGPPDQAVPETPTTSITYQTATYYSSFGAPGQYAESAQDEPTGEEPPRKRRRPALSCEPCRRRKVRCDRMHPCGPCVRMRVQQACEYNNRFPRAGIPPGVDEFAVPGTAEHRARNSAQETPSRGFADFESEVRQHGYPSARSTPSIRETNGNDYPPPESARTVSSSLDELQQTVRELQYRVSRTERLESSTPNAVYDDRTLWEQMRTLQEKVEGLEARISRTETIPPTSPVSTAPKASVTDSSTERDEQQRAGLSLPIPPPRVRKETSKFYGPTHYVHLFNAQTDCLARMLADQGSSKFNVPQDRRTISVIDLFNHVRALRRTIKESRRVNTVDPIRHAIESVRFWNARHNLAGLYFNHCEGLFRILHTPSFTSQYDQHRELIARAPPALLAQFILVCAIGAAFVDDQSELKSLAGKWVYSAQSWLTGPDEKALSDGMSVQSWCLLVLARQLNRVGTKEQTYALAGSMVRAAVSIGLHRDPMHFQEMGPIRTEIRRRVWSTVLELSLSASIDANALPLMCLDDFDTEPPSGYEDELLQEGASIMTSIPASSNQITSTSSQTLLRHSFATRLEVARTLNSFKHDAPRDKTNRLYKELQDAILHAMTHQESKMGSMNLQLLFSVLEIAKLQICCACMSACNTQSSPHFDWYKAEAAMISQELLSKPLKDDQSSIGLSPLGNLALRRSRGLFKSNFSPHVLHIGAQELLQRLRDPTNANTTLGVELSNHWAGMLERKELECLELIKSGDASCKCYVYLHVTNAMTRALEQGRSAEAAVPRALAEALRTCVVEMQKLVDGVPGMTVPELNDVDLSFFKDIDLGADPGWLLGIWDVEASDSSDQRSREKDRYQKEVLDN</sequence>
<dbReference type="PROSITE" id="PS00463">
    <property type="entry name" value="ZN2_CY6_FUNGAL_1"/>
    <property type="match status" value="1"/>
</dbReference>
<feature type="compositionally biased region" description="Polar residues" evidence="7">
    <location>
        <begin position="203"/>
        <end position="215"/>
    </location>
</feature>
<dbReference type="EMBL" id="CAVMBE010000024">
    <property type="protein sequence ID" value="CAK4011618.1"/>
    <property type="molecule type" value="Genomic_DNA"/>
</dbReference>
<evidence type="ECO:0000313" key="9">
    <source>
        <dbReference type="EMBL" id="CAK4011618.1"/>
    </source>
</evidence>
<feature type="region of interest" description="Disordered" evidence="7">
    <location>
        <begin position="92"/>
        <end position="118"/>
    </location>
</feature>
<dbReference type="InterPro" id="IPR007219">
    <property type="entry name" value="XnlR_reg_dom"/>
</dbReference>
<reference evidence="9" key="1">
    <citation type="submission" date="2023-11" db="EMBL/GenBank/DDBJ databases">
        <authorList>
            <person name="Alioto T."/>
            <person name="Alioto T."/>
            <person name="Gomez Garrido J."/>
        </authorList>
    </citation>
    <scope>NUCLEOTIDE SEQUENCE</scope>
</reference>
<feature type="region of interest" description="Disordered" evidence="7">
    <location>
        <begin position="1"/>
        <end position="44"/>
    </location>
</feature>
<keyword evidence="2" id="KW-0862">Zinc</keyword>
<evidence type="ECO:0000256" key="4">
    <source>
        <dbReference type="ARBA" id="ARBA00023125"/>
    </source>
</evidence>
<dbReference type="SUPFAM" id="SSF57701">
    <property type="entry name" value="Zn2/Cys6 DNA-binding domain"/>
    <property type="match status" value="1"/>
</dbReference>
<keyword evidence="4" id="KW-0238">DNA-binding</keyword>
<dbReference type="CDD" id="cd00067">
    <property type="entry name" value="GAL4"/>
    <property type="match status" value="1"/>
</dbReference>
<dbReference type="GO" id="GO:0008270">
    <property type="term" value="F:zinc ion binding"/>
    <property type="evidence" value="ECO:0007669"/>
    <property type="project" value="InterPro"/>
</dbReference>
<protein>
    <submittedName>
        <fullName evidence="9">C6 zinc finger domain</fullName>
    </submittedName>
</protein>
<keyword evidence="1" id="KW-0479">Metal-binding</keyword>
<dbReference type="GO" id="GO:0006351">
    <property type="term" value="P:DNA-templated transcription"/>
    <property type="evidence" value="ECO:0007669"/>
    <property type="project" value="InterPro"/>
</dbReference>
<evidence type="ECO:0000256" key="7">
    <source>
        <dbReference type="SAM" id="MobiDB-lite"/>
    </source>
</evidence>
<dbReference type="Gene3D" id="4.10.240.10">
    <property type="entry name" value="Zn(2)-C6 fungal-type DNA-binding domain"/>
    <property type="match status" value="1"/>
</dbReference>
<keyword evidence="6" id="KW-0539">Nucleus</keyword>